<evidence type="ECO:0000256" key="1">
    <source>
        <dbReference type="SAM" id="Phobius"/>
    </source>
</evidence>
<gene>
    <name evidence="2" type="ORF">JOE42_000081</name>
</gene>
<keyword evidence="3" id="KW-1185">Reference proteome</keyword>
<organism evidence="2 3">
    <name type="scientific">Rhodococcoides corynebacterioides</name>
    <dbReference type="NCBI Taxonomy" id="53972"/>
    <lineage>
        <taxon>Bacteria</taxon>
        <taxon>Bacillati</taxon>
        <taxon>Actinomycetota</taxon>
        <taxon>Actinomycetes</taxon>
        <taxon>Mycobacteriales</taxon>
        <taxon>Nocardiaceae</taxon>
        <taxon>Rhodococcoides</taxon>
    </lineage>
</organism>
<comment type="caution">
    <text evidence="2">The sequence shown here is derived from an EMBL/GenBank/DDBJ whole genome shotgun (WGS) entry which is preliminary data.</text>
</comment>
<evidence type="ECO:0000313" key="3">
    <source>
        <dbReference type="Proteomes" id="UP000703038"/>
    </source>
</evidence>
<keyword evidence="1" id="KW-1133">Transmembrane helix</keyword>
<feature type="transmembrane region" description="Helical" evidence="1">
    <location>
        <begin position="12"/>
        <end position="33"/>
    </location>
</feature>
<protein>
    <submittedName>
        <fullName evidence="2">Uncharacterized protein</fullName>
    </submittedName>
</protein>
<evidence type="ECO:0000313" key="2">
    <source>
        <dbReference type="EMBL" id="MBM7413348.1"/>
    </source>
</evidence>
<reference evidence="2 3" key="1">
    <citation type="submission" date="2021-01" db="EMBL/GenBank/DDBJ databases">
        <title>Genomics of switchgrass bacterial isolates.</title>
        <authorList>
            <person name="Shade A."/>
        </authorList>
    </citation>
    <scope>NUCLEOTIDE SEQUENCE [LARGE SCALE GENOMIC DNA]</scope>
    <source>
        <strain evidence="2 3">PvP111</strain>
    </source>
</reference>
<dbReference type="Proteomes" id="UP000703038">
    <property type="component" value="Unassembled WGS sequence"/>
</dbReference>
<keyword evidence="1" id="KW-0812">Transmembrane</keyword>
<accession>A0ABS2KMZ7</accession>
<dbReference type="EMBL" id="JAFBBK010000001">
    <property type="protein sequence ID" value="MBM7413348.1"/>
    <property type="molecule type" value="Genomic_DNA"/>
</dbReference>
<sequence>MSVSWESLSRRRGLRVTGGLVGVYVGLVAYWFVQDAAHRVAARKAEA</sequence>
<proteinExistence type="predicted"/>
<keyword evidence="1" id="KW-0472">Membrane</keyword>
<name>A0ABS2KMZ7_9NOCA</name>